<protein>
    <submittedName>
        <fullName evidence="2">Flp family type IVb pilin</fullName>
    </submittedName>
</protein>
<keyword evidence="1" id="KW-0472">Membrane</keyword>
<name>A0A844YD26_9SPHN</name>
<reference evidence="2 3" key="1">
    <citation type="submission" date="2019-12" db="EMBL/GenBank/DDBJ databases">
        <title>Genomic-based taxomic classification of the family Erythrobacteraceae.</title>
        <authorList>
            <person name="Xu L."/>
        </authorList>
    </citation>
    <scope>NUCLEOTIDE SEQUENCE [LARGE SCALE GENOMIC DNA]</scope>
    <source>
        <strain evidence="2 3">MCCC 1A09965</strain>
    </source>
</reference>
<dbReference type="InterPro" id="IPR007047">
    <property type="entry name" value="Flp_Fap"/>
</dbReference>
<accession>A0A844YD26</accession>
<dbReference type="EMBL" id="WTYN01000001">
    <property type="protein sequence ID" value="MXO61483.1"/>
    <property type="molecule type" value="Genomic_DNA"/>
</dbReference>
<evidence type="ECO:0000256" key="1">
    <source>
        <dbReference type="SAM" id="Phobius"/>
    </source>
</evidence>
<feature type="transmembrane region" description="Helical" evidence="1">
    <location>
        <begin position="20"/>
        <end position="37"/>
    </location>
</feature>
<evidence type="ECO:0000313" key="3">
    <source>
        <dbReference type="Proteomes" id="UP000445582"/>
    </source>
</evidence>
<comment type="caution">
    <text evidence="2">The sequence shown here is derived from an EMBL/GenBank/DDBJ whole genome shotgun (WGS) entry which is preliminary data.</text>
</comment>
<keyword evidence="1" id="KW-1133">Transmembrane helix</keyword>
<dbReference type="Pfam" id="PF04964">
    <property type="entry name" value="Flp_Fap"/>
    <property type="match status" value="1"/>
</dbReference>
<sequence>MNPFKSLKALRDDISGATAVEYGLILALMFLAMVGAVESVGTEVTSTWNDVNSQVSDSSAKAREG</sequence>
<keyword evidence="3" id="KW-1185">Reference proteome</keyword>
<keyword evidence="1" id="KW-0812">Transmembrane</keyword>
<proteinExistence type="predicted"/>
<evidence type="ECO:0000313" key="2">
    <source>
        <dbReference type="EMBL" id="MXO61483.1"/>
    </source>
</evidence>
<gene>
    <name evidence="2" type="ORF">GRI48_00485</name>
</gene>
<dbReference type="OrthoDB" id="5325135at2"/>
<dbReference type="Proteomes" id="UP000445582">
    <property type="component" value="Unassembled WGS sequence"/>
</dbReference>
<dbReference type="AlphaFoldDB" id="A0A844YD26"/>
<organism evidence="2 3">
    <name type="scientific">Qipengyuania oceanensis</name>
    <dbReference type="NCBI Taxonomy" id="1463597"/>
    <lineage>
        <taxon>Bacteria</taxon>
        <taxon>Pseudomonadati</taxon>
        <taxon>Pseudomonadota</taxon>
        <taxon>Alphaproteobacteria</taxon>
        <taxon>Sphingomonadales</taxon>
        <taxon>Erythrobacteraceae</taxon>
        <taxon>Qipengyuania</taxon>
    </lineage>
</organism>